<feature type="compositionally biased region" description="Polar residues" evidence="1">
    <location>
        <begin position="53"/>
        <end position="69"/>
    </location>
</feature>
<feature type="compositionally biased region" description="Acidic residues" evidence="1">
    <location>
        <begin position="115"/>
        <end position="130"/>
    </location>
</feature>
<sequence length="179" mass="19591">MTLISLHCLYHTSIYTSNIKVQATPNIYTSYYISTTVSLLQIHTRLKKRRSKNNLASNTNRGEGQAGTHSTITAVTSQHEGHGVKPGQAAPHVLFPRADHQPRAHHGPSKLLEPGQEEDDAPARDEDEGQRDDPYAQLHHQHPRFAAAAKKMVGLCFALAPTGSLAPCSLYNGAQLARL</sequence>
<dbReference type="Proteomes" id="UP000015106">
    <property type="component" value="Chromosome 1"/>
</dbReference>
<feature type="region of interest" description="Disordered" evidence="1">
    <location>
        <begin position="99"/>
        <end position="134"/>
    </location>
</feature>
<accession>A0A8R7NYZ7</accession>
<protein>
    <submittedName>
        <fullName evidence="2">Uncharacterized protein</fullName>
    </submittedName>
</protein>
<feature type="region of interest" description="Disordered" evidence="1">
    <location>
        <begin position="50"/>
        <end position="69"/>
    </location>
</feature>
<name>A0A8R7NYZ7_TRIUA</name>
<organism evidence="2 3">
    <name type="scientific">Triticum urartu</name>
    <name type="common">Red wild einkorn</name>
    <name type="synonym">Crithodium urartu</name>
    <dbReference type="NCBI Taxonomy" id="4572"/>
    <lineage>
        <taxon>Eukaryota</taxon>
        <taxon>Viridiplantae</taxon>
        <taxon>Streptophyta</taxon>
        <taxon>Embryophyta</taxon>
        <taxon>Tracheophyta</taxon>
        <taxon>Spermatophyta</taxon>
        <taxon>Magnoliopsida</taxon>
        <taxon>Liliopsida</taxon>
        <taxon>Poales</taxon>
        <taxon>Poaceae</taxon>
        <taxon>BOP clade</taxon>
        <taxon>Pooideae</taxon>
        <taxon>Triticodae</taxon>
        <taxon>Triticeae</taxon>
        <taxon>Triticinae</taxon>
        <taxon>Triticum</taxon>
    </lineage>
</organism>
<dbReference type="EnsemblPlants" id="TuG1812G0100002199.01.T01">
    <property type="protein sequence ID" value="TuG1812G0100002199.01.T01.cds275776"/>
    <property type="gene ID" value="TuG1812G0100002199.01"/>
</dbReference>
<reference evidence="3" key="1">
    <citation type="journal article" date="2013" name="Nature">
        <title>Draft genome of the wheat A-genome progenitor Triticum urartu.</title>
        <authorList>
            <person name="Ling H.Q."/>
            <person name="Zhao S."/>
            <person name="Liu D."/>
            <person name="Wang J."/>
            <person name="Sun H."/>
            <person name="Zhang C."/>
            <person name="Fan H."/>
            <person name="Li D."/>
            <person name="Dong L."/>
            <person name="Tao Y."/>
            <person name="Gao C."/>
            <person name="Wu H."/>
            <person name="Li Y."/>
            <person name="Cui Y."/>
            <person name="Guo X."/>
            <person name="Zheng S."/>
            <person name="Wang B."/>
            <person name="Yu K."/>
            <person name="Liang Q."/>
            <person name="Yang W."/>
            <person name="Lou X."/>
            <person name="Chen J."/>
            <person name="Feng M."/>
            <person name="Jian J."/>
            <person name="Zhang X."/>
            <person name="Luo G."/>
            <person name="Jiang Y."/>
            <person name="Liu J."/>
            <person name="Wang Z."/>
            <person name="Sha Y."/>
            <person name="Zhang B."/>
            <person name="Wu H."/>
            <person name="Tang D."/>
            <person name="Shen Q."/>
            <person name="Xue P."/>
            <person name="Zou S."/>
            <person name="Wang X."/>
            <person name="Liu X."/>
            <person name="Wang F."/>
            <person name="Yang Y."/>
            <person name="An X."/>
            <person name="Dong Z."/>
            <person name="Zhang K."/>
            <person name="Zhang X."/>
            <person name="Luo M.C."/>
            <person name="Dvorak J."/>
            <person name="Tong Y."/>
            <person name="Wang J."/>
            <person name="Yang H."/>
            <person name="Li Z."/>
            <person name="Wang D."/>
            <person name="Zhang A."/>
            <person name="Wang J."/>
        </authorList>
    </citation>
    <scope>NUCLEOTIDE SEQUENCE</scope>
    <source>
        <strain evidence="3">cv. G1812</strain>
    </source>
</reference>
<evidence type="ECO:0000256" key="1">
    <source>
        <dbReference type="SAM" id="MobiDB-lite"/>
    </source>
</evidence>
<dbReference type="Gramene" id="TuG1812G0100002199.01.T01">
    <property type="protein sequence ID" value="TuG1812G0100002199.01.T01.cds275776"/>
    <property type="gene ID" value="TuG1812G0100002199.01"/>
</dbReference>
<dbReference type="AlphaFoldDB" id="A0A8R7NYZ7"/>
<keyword evidence="3" id="KW-1185">Reference proteome</keyword>
<proteinExistence type="predicted"/>
<reference evidence="2" key="2">
    <citation type="submission" date="2018-03" db="EMBL/GenBank/DDBJ databases">
        <title>The Triticum urartu genome reveals the dynamic nature of wheat genome evolution.</title>
        <authorList>
            <person name="Ling H."/>
            <person name="Ma B."/>
            <person name="Shi X."/>
            <person name="Liu H."/>
            <person name="Dong L."/>
            <person name="Sun H."/>
            <person name="Cao Y."/>
            <person name="Gao Q."/>
            <person name="Zheng S."/>
            <person name="Li Y."/>
            <person name="Yu Y."/>
            <person name="Du H."/>
            <person name="Qi M."/>
            <person name="Li Y."/>
            <person name="Yu H."/>
            <person name="Cui Y."/>
            <person name="Wang N."/>
            <person name="Chen C."/>
            <person name="Wu H."/>
            <person name="Zhao Y."/>
            <person name="Zhang J."/>
            <person name="Li Y."/>
            <person name="Zhou W."/>
            <person name="Zhang B."/>
            <person name="Hu W."/>
            <person name="Eijk M."/>
            <person name="Tang J."/>
            <person name="Witsenboer H."/>
            <person name="Zhao S."/>
            <person name="Li Z."/>
            <person name="Zhang A."/>
            <person name="Wang D."/>
            <person name="Liang C."/>
        </authorList>
    </citation>
    <scope>NUCLEOTIDE SEQUENCE [LARGE SCALE GENOMIC DNA]</scope>
    <source>
        <strain evidence="2">cv. G1812</strain>
    </source>
</reference>
<evidence type="ECO:0000313" key="2">
    <source>
        <dbReference type="EnsemblPlants" id="TuG1812G0100002199.01.T01.cds275776"/>
    </source>
</evidence>
<evidence type="ECO:0000313" key="3">
    <source>
        <dbReference type="Proteomes" id="UP000015106"/>
    </source>
</evidence>
<reference evidence="2" key="3">
    <citation type="submission" date="2022-06" db="UniProtKB">
        <authorList>
            <consortium name="EnsemblPlants"/>
        </authorList>
    </citation>
    <scope>IDENTIFICATION</scope>
</reference>